<evidence type="ECO:0000256" key="5">
    <source>
        <dbReference type="SAM" id="MobiDB-lite"/>
    </source>
</evidence>
<dbReference type="AlphaFoldDB" id="A0A2C9LDR6"/>
<keyword evidence="3" id="KW-0698">rRNA processing</keyword>
<dbReference type="Pfam" id="PF06732">
    <property type="entry name" value="Pescadillo_N"/>
    <property type="match status" value="1"/>
</dbReference>
<dbReference type="GO" id="GO:0003723">
    <property type="term" value="F:RNA binding"/>
    <property type="evidence" value="ECO:0007669"/>
    <property type="project" value="TreeGrafter"/>
</dbReference>
<dbReference type="VEuPathDB" id="VectorBase:BGLB030032"/>
<dbReference type="OrthoDB" id="10264910at2759"/>
<evidence type="ECO:0000256" key="2">
    <source>
        <dbReference type="ARBA" id="ARBA00022517"/>
    </source>
</evidence>
<feature type="compositionally biased region" description="Basic and acidic residues" evidence="5">
    <location>
        <begin position="405"/>
        <end position="417"/>
    </location>
</feature>
<dbReference type="Gene3D" id="3.40.50.10190">
    <property type="entry name" value="BRCT domain"/>
    <property type="match status" value="1"/>
</dbReference>
<dbReference type="Pfam" id="PF16589">
    <property type="entry name" value="BRCT_2"/>
    <property type="match status" value="1"/>
</dbReference>
<dbReference type="FunFam" id="3.40.50.10190:FF:000002">
    <property type="entry name" value="Pescadillo homolog"/>
    <property type="match status" value="1"/>
</dbReference>
<feature type="compositionally biased region" description="Basic residues" evidence="5">
    <location>
        <begin position="388"/>
        <end position="404"/>
    </location>
</feature>
<reference evidence="7" key="1">
    <citation type="submission" date="2020-05" db="UniProtKB">
        <authorList>
            <consortium name="EnsemblMetazoa"/>
        </authorList>
    </citation>
    <scope>IDENTIFICATION</scope>
    <source>
        <strain evidence="7">BB02</strain>
    </source>
</reference>
<accession>A0A2C9LDR6</accession>
<dbReference type="CDD" id="cd17709">
    <property type="entry name" value="BRCT_pescadillo_like"/>
    <property type="match status" value="1"/>
</dbReference>
<feature type="compositionally biased region" description="Acidic residues" evidence="5">
    <location>
        <begin position="308"/>
        <end position="329"/>
    </location>
</feature>
<dbReference type="KEGG" id="bgt:106055974"/>
<evidence type="ECO:0000256" key="1">
    <source>
        <dbReference type="ARBA" id="ARBA00004604"/>
    </source>
</evidence>
<dbReference type="InterPro" id="IPR036420">
    <property type="entry name" value="BRCT_dom_sf"/>
</dbReference>
<dbReference type="PANTHER" id="PTHR12221:SF6">
    <property type="entry name" value="PESCADILLO HOMOLOG"/>
    <property type="match status" value="1"/>
</dbReference>
<evidence type="ECO:0000313" key="7">
    <source>
        <dbReference type="EnsemblMetazoa" id="BGLB030032-PA"/>
    </source>
</evidence>
<evidence type="ECO:0000313" key="8">
    <source>
        <dbReference type="Proteomes" id="UP000076420"/>
    </source>
</evidence>
<dbReference type="VEuPathDB" id="VectorBase:BGLAX_052332"/>
<sequence>MALDLVDFLAALSILAKYLFNKVAIFFFDVEFQHYVMAAKALRKVFVSIKGIYYQADVKGETITWIVSHKRGHEPPQDVDLRIMQIFAEYYSVLLGHINIKLYSDNHLVYPPELSVPQLHIETENTEESLCSLAPIIKTTGEIMDEEEDDPEVDALNAISADDPEVVEKSKLEAKSVKKLKNLFKGLKFYLNREVPREDLTFVIRCGGGIVSWDKSLGAGATYQESDNKITHHIIDRPTLTNQRLDRTYIQPQWIFDCFNARTILPAKEYFPGVPCPPHLSPFVEEKEGDYIPEDKVKFLKRIKGEDLDEEEELEEESSEEDMDEDEENSSQQKVVPKRKRDEDEDAGETKKAKTMAVTEGAVEKVDKQRLLQQQNAEERRLGEMMIPKKHKRLYHKIMTSRKKQSQEVKKLQEKKDKLKKKKQQK</sequence>
<dbReference type="InterPro" id="IPR001357">
    <property type="entry name" value="BRCT_dom"/>
</dbReference>
<dbReference type="STRING" id="6526.A0A2C9LDR6"/>
<evidence type="ECO:0000256" key="4">
    <source>
        <dbReference type="ARBA" id="ARBA00023242"/>
    </source>
</evidence>
<dbReference type="GO" id="GO:0070545">
    <property type="term" value="C:PeBoW complex"/>
    <property type="evidence" value="ECO:0007669"/>
    <property type="project" value="TreeGrafter"/>
</dbReference>
<protein>
    <recommendedName>
        <fullName evidence="6">BRCT domain-containing protein</fullName>
    </recommendedName>
</protein>
<gene>
    <name evidence="7" type="primary">106055974</name>
</gene>
<organism evidence="7 8">
    <name type="scientific">Biomphalaria glabrata</name>
    <name type="common">Bloodfluke planorb</name>
    <name type="synonym">Freshwater snail</name>
    <dbReference type="NCBI Taxonomy" id="6526"/>
    <lineage>
        <taxon>Eukaryota</taxon>
        <taxon>Metazoa</taxon>
        <taxon>Spiralia</taxon>
        <taxon>Lophotrochozoa</taxon>
        <taxon>Mollusca</taxon>
        <taxon>Gastropoda</taxon>
        <taxon>Heterobranchia</taxon>
        <taxon>Euthyneura</taxon>
        <taxon>Panpulmonata</taxon>
        <taxon>Hygrophila</taxon>
        <taxon>Lymnaeoidea</taxon>
        <taxon>Planorbidae</taxon>
        <taxon>Biomphalaria</taxon>
    </lineage>
</organism>
<feature type="domain" description="BRCT" evidence="6">
    <location>
        <begin position="179"/>
        <end position="272"/>
    </location>
</feature>
<dbReference type="PROSITE" id="PS50172">
    <property type="entry name" value="BRCT"/>
    <property type="match status" value="1"/>
</dbReference>
<dbReference type="Proteomes" id="UP000076420">
    <property type="component" value="Unassembled WGS sequence"/>
</dbReference>
<name>A0A2C9LDR6_BIOGL</name>
<keyword evidence="2" id="KW-0690">Ribosome biogenesis</keyword>
<keyword evidence="4" id="KW-0539">Nucleus</keyword>
<evidence type="ECO:0000256" key="3">
    <source>
        <dbReference type="ARBA" id="ARBA00022552"/>
    </source>
</evidence>
<dbReference type="InterPro" id="IPR010613">
    <property type="entry name" value="PES"/>
</dbReference>
<dbReference type="GO" id="GO:0000463">
    <property type="term" value="P:maturation of LSU-rRNA from tricistronic rRNA transcript (SSU-rRNA, 5.8S rRNA, LSU-rRNA)"/>
    <property type="evidence" value="ECO:0007669"/>
    <property type="project" value="TreeGrafter"/>
</dbReference>
<feature type="region of interest" description="Disordered" evidence="5">
    <location>
        <begin position="308"/>
        <end position="426"/>
    </location>
</feature>
<dbReference type="PANTHER" id="PTHR12221">
    <property type="entry name" value="PESCADILLO - RELATED"/>
    <property type="match status" value="1"/>
</dbReference>
<dbReference type="SMART" id="SM00292">
    <property type="entry name" value="BRCT"/>
    <property type="match status" value="1"/>
</dbReference>
<comment type="subcellular location">
    <subcellularLocation>
        <location evidence="1">Nucleus</location>
        <location evidence="1">Nucleolus</location>
    </subcellularLocation>
</comment>
<proteinExistence type="predicted"/>
<evidence type="ECO:0000259" key="6">
    <source>
        <dbReference type="PROSITE" id="PS50172"/>
    </source>
</evidence>
<dbReference type="SUPFAM" id="SSF52113">
    <property type="entry name" value="BRCT domain"/>
    <property type="match status" value="1"/>
</dbReference>
<dbReference type="EnsemblMetazoa" id="BGLB030032-RA">
    <property type="protein sequence ID" value="BGLB030032-PA"/>
    <property type="gene ID" value="BGLB030032"/>
</dbReference>